<dbReference type="Gene3D" id="3.60.15.10">
    <property type="entry name" value="Ribonuclease Z/Hydroxyacylglutathione hydrolase-like"/>
    <property type="match status" value="1"/>
</dbReference>
<sequence>MKTAIASYLLLVLAGTACTEPGRGVAADTLAQFPSDTIETSDGPLTIYFIGHATLMLKYKNLVIHVDPVNEFADYKKMPKADLILVTHEHYDHFDAKAIAAPTKKGTALVLNNASGNILKAGQGLENGDSLIIQGIRVKAIPAYNTTTGRDKFHPRGRDNGYLLSLGGKNIYIAGDTEDIPEMAELKNIDIAFLPMNQPYTMTPEQLVNAVKMIKPKIVYPYHYGATDLSGLPELLKDQKQTELRIRPMK</sequence>
<dbReference type="AlphaFoldDB" id="A0A933IEQ2"/>
<dbReference type="EMBL" id="JACQXR010000099">
    <property type="protein sequence ID" value="MBI4727058.1"/>
    <property type="molecule type" value="Genomic_DNA"/>
</dbReference>
<dbReference type="Proteomes" id="UP000736328">
    <property type="component" value="Unassembled WGS sequence"/>
</dbReference>
<comment type="caution">
    <text evidence="2">The sequence shown here is derived from an EMBL/GenBank/DDBJ whole genome shotgun (WGS) entry which is preliminary data.</text>
</comment>
<proteinExistence type="predicted"/>
<gene>
    <name evidence="2" type="ORF">HY768_07535</name>
</gene>
<reference evidence="2" key="1">
    <citation type="submission" date="2020-07" db="EMBL/GenBank/DDBJ databases">
        <title>Huge and variable diversity of episymbiotic CPR bacteria and DPANN archaea in groundwater ecosystems.</title>
        <authorList>
            <person name="He C.Y."/>
            <person name="Keren R."/>
            <person name="Whittaker M."/>
            <person name="Farag I.F."/>
            <person name="Doudna J."/>
            <person name="Cate J.H.D."/>
            <person name="Banfield J.F."/>
        </authorList>
    </citation>
    <scope>NUCLEOTIDE SEQUENCE</scope>
    <source>
        <strain evidence="2">NC_groundwater_1520_Pr4_B-0.1um_53_5</strain>
    </source>
</reference>
<dbReference type="SUPFAM" id="SSF56281">
    <property type="entry name" value="Metallo-hydrolase/oxidoreductase"/>
    <property type="match status" value="1"/>
</dbReference>
<dbReference type="PROSITE" id="PS51257">
    <property type="entry name" value="PROKAR_LIPOPROTEIN"/>
    <property type="match status" value="1"/>
</dbReference>
<accession>A0A933IEQ2</accession>
<organism evidence="2 3">
    <name type="scientific">candidate division TA06 bacterium</name>
    <dbReference type="NCBI Taxonomy" id="2250710"/>
    <lineage>
        <taxon>Bacteria</taxon>
        <taxon>Bacteria division TA06</taxon>
    </lineage>
</organism>
<evidence type="ECO:0000313" key="2">
    <source>
        <dbReference type="EMBL" id="MBI4727058.1"/>
    </source>
</evidence>
<evidence type="ECO:0000256" key="1">
    <source>
        <dbReference type="SAM" id="SignalP"/>
    </source>
</evidence>
<keyword evidence="1" id="KW-0732">Signal</keyword>
<dbReference type="PANTHER" id="PTHR43546">
    <property type="entry name" value="UPF0173 METAL-DEPENDENT HYDROLASE MJ1163-RELATED"/>
    <property type="match status" value="1"/>
</dbReference>
<name>A0A933IEQ2_UNCT6</name>
<evidence type="ECO:0000313" key="3">
    <source>
        <dbReference type="Proteomes" id="UP000736328"/>
    </source>
</evidence>
<feature type="chain" id="PRO_5036770280" evidence="1">
    <location>
        <begin position="20"/>
        <end position="250"/>
    </location>
</feature>
<dbReference type="InterPro" id="IPR050114">
    <property type="entry name" value="UPF0173_UPF0282_UlaG_hydrolase"/>
</dbReference>
<dbReference type="Pfam" id="PF13483">
    <property type="entry name" value="Lactamase_B_3"/>
    <property type="match status" value="1"/>
</dbReference>
<dbReference type="InterPro" id="IPR036866">
    <property type="entry name" value="RibonucZ/Hydroxyglut_hydro"/>
</dbReference>
<dbReference type="PANTHER" id="PTHR43546:SF3">
    <property type="entry name" value="UPF0173 METAL-DEPENDENT HYDROLASE MJ1163"/>
    <property type="match status" value="1"/>
</dbReference>
<feature type="signal peptide" evidence="1">
    <location>
        <begin position="1"/>
        <end position="19"/>
    </location>
</feature>
<protein>
    <submittedName>
        <fullName evidence="2">MBL fold metallo-hydrolase</fullName>
    </submittedName>
</protein>